<protein>
    <submittedName>
        <fullName evidence="1">Uncharacterized protein</fullName>
    </submittedName>
</protein>
<dbReference type="InParanoid" id="A0A0C2SPZ2"/>
<dbReference type="AlphaFoldDB" id="A0A0C2SPZ2"/>
<evidence type="ECO:0000313" key="1">
    <source>
        <dbReference type="EMBL" id="KIL65325.1"/>
    </source>
</evidence>
<reference evidence="1 2" key="1">
    <citation type="submission" date="2014-04" db="EMBL/GenBank/DDBJ databases">
        <title>Evolutionary Origins and Diversification of the Mycorrhizal Mutualists.</title>
        <authorList>
            <consortium name="DOE Joint Genome Institute"/>
            <consortium name="Mycorrhizal Genomics Consortium"/>
            <person name="Kohler A."/>
            <person name="Kuo A."/>
            <person name="Nagy L.G."/>
            <person name="Floudas D."/>
            <person name="Copeland A."/>
            <person name="Barry K.W."/>
            <person name="Cichocki N."/>
            <person name="Veneault-Fourrey C."/>
            <person name="LaButti K."/>
            <person name="Lindquist E.A."/>
            <person name="Lipzen A."/>
            <person name="Lundell T."/>
            <person name="Morin E."/>
            <person name="Murat C."/>
            <person name="Riley R."/>
            <person name="Ohm R."/>
            <person name="Sun H."/>
            <person name="Tunlid A."/>
            <person name="Henrissat B."/>
            <person name="Grigoriev I.V."/>
            <person name="Hibbett D.S."/>
            <person name="Martin F."/>
        </authorList>
    </citation>
    <scope>NUCLEOTIDE SEQUENCE [LARGE SCALE GENOMIC DNA]</scope>
    <source>
        <strain evidence="1 2">Koide BX008</strain>
    </source>
</reference>
<accession>A0A0C2SPZ2</accession>
<name>A0A0C2SPZ2_AMAMK</name>
<dbReference type="HOGENOM" id="CLU_3086728_0_0_1"/>
<dbReference type="Proteomes" id="UP000054549">
    <property type="component" value="Unassembled WGS sequence"/>
</dbReference>
<proteinExistence type="predicted"/>
<evidence type="ECO:0000313" key="2">
    <source>
        <dbReference type="Proteomes" id="UP000054549"/>
    </source>
</evidence>
<keyword evidence="2" id="KW-1185">Reference proteome</keyword>
<dbReference type="OrthoDB" id="7464126at2759"/>
<gene>
    <name evidence="1" type="ORF">M378DRAFT_162269</name>
</gene>
<organism evidence="1 2">
    <name type="scientific">Amanita muscaria (strain Koide BX008)</name>
    <dbReference type="NCBI Taxonomy" id="946122"/>
    <lineage>
        <taxon>Eukaryota</taxon>
        <taxon>Fungi</taxon>
        <taxon>Dikarya</taxon>
        <taxon>Basidiomycota</taxon>
        <taxon>Agaricomycotina</taxon>
        <taxon>Agaricomycetes</taxon>
        <taxon>Agaricomycetidae</taxon>
        <taxon>Agaricales</taxon>
        <taxon>Pluteineae</taxon>
        <taxon>Amanitaceae</taxon>
        <taxon>Amanita</taxon>
    </lineage>
</organism>
<sequence length="52" mass="6039">MVVDGVDECTDESMLARILRVLVQAGERRDMSRLCRFRRLRDAMDCYQGKSS</sequence>
<dbReference type="EMBL" id="KN818243">
    <property type="protein sequence ID" value="KIL65325.1"/>
    <property type="molecule type" value="Genomic_DNA"/>
</dbReference>